<gene>
    <name evidence="1" type="ORF">Plil01_001685100</name>
</gene>
<accession>A0A9W6XNJ9</accession>
<proteinExistence type="predicted"/>
<evidence type="ECO:0000313" key="2">
    <source>
        <dbReference type="Proteomes" id="UP001165083"/>
    </source>
</evidence>
<reference evidence="1" key="1">
    <citation type="submission" date="2023-04" db="EMBL/GenBank/DDBJ databases">
        <title>Phytophthora lilii NBRC 32176.</title>
        <authorList>
            <person name="Ichikawa N."/>
            <person name="Sato H."/>
            <person name="Tonouchi N."/>
        </authorList>
    </citation>
    <scope>NUCLEOTIDE SEQUENCE</scope>
    <source>
        <strain evidence="1">NBRC 32176</strain>
    </source>
</reference>
<keyword evidence="2" id="KW-1185">Reference proteome</keyword>
<dbReference type="AlphaFoldDB" id="A0A9W6XNJ9"/>
<evidence type="ECO:0000313" key="1">
    <source>
        <dbReference type="EMBL" id="GMF43303.1"/>
    </source>
</evidence>
<protein>
    <submittedName>
        <fullName evidence="1">Unnamed protein product</fullName>
    </submittedName>
</protein>
<organism evidence="1 2">
    <name type="scientific">Phytophthora lilii</name>
    <dbReference type="NCBI Taxonomy" id="2077276"/>
    <lineage>
        <taxon>Eukaryota</taxon>
        <taxon>Sar</taxon>
        <taxon>Stramenopiles</taxon>
        <taxon>Oomycota</taxon>
        <taxon>Peronosporomycetes</taxon>
        <taxon>Peronosporales</taxon>
        <taxon>Peronosporaceae</taxon>
        <taxon>Phytophthora</taxon>
    </lineage>
</organism>
<dbReference type="EMBL" id="BSXW01002653">
    <property type="protein sequence ID" value="GMF43303.1"/>
    <property type="molecule type" value="Genomic_DNA"/>
</dbReference>
<dbReference type="Proteomes" id="UP001165083">
    <property type="component" value="Unassembled WGS sequence"/>
</dbReference>
<name>A0A9W6XNJ9_9STRA</name>
<comment type="caution">
    <text evidence="1">The sequence shown here is derived from an EMBL/GenBank/DDBJ whole genome shotgun (WGS) entry which is preliminary data.</text>
</comment>
<sequence>MDTLTIFPRCLCENIRRKIKFPLVSTARVPPTDSFPSKPPAVPKRRREDTLLAEHANSKGVVYNNSKTTAKGSQRRPNFNQNQSQAQIRWRCAFPAETACLRPPICGLLPWREALTQCSRGAVDVPVYGVDGDTDKHDKCENEETPVGCGVLGINVWKEIVGCGCAVAAVAVWDFDVRNGCRDRGGGAGR</sequence>